<name>A0A0D0CFR4_9AGAM</name>
<dbReference type="OrthoDB" id="3262705at2759"/>
<dbReference type="InParanoid" id="A0A0D0CFR4"/>
<proteinExistence type="predicted"/>
<dbReference type="Proteomes" id="UP000054538">
    <property type="component" value="Unassembled WGS sequence"/>
</dbReference>
<dbReference type="AlphaFoldDB" id="A0A0D0CFR4"/>
<accession>A0A0D0CFR4</accession>
<keyword evidence="2" id="KW-1185">Reference proteome</keyword>
<protein>
    <submittedName>
        <fullName evidence="1">Uncharacterized protein</fullName>
    </submittedName>
</protein>
<gene>
    <name evidence="1" type="ORF">PAXRUDRAFT_20080</name>
</gene>
<dbReference type="HOGENOM" id="CLU_2705579_0_0_1"/>
<dbReference type="EMBL" id="KN829044">
    <property type="protein sequence ID" value="KIK74238.1"/>
    <property type="molecule type" value="Genomic_DNA"/>
</dbReference>
<organism evidence="1 2">
    <name type="scientific">Paxillus rubicundulus Ve08.2h10</name>
    <dbReference type="NCBI Taxonomy" id="930991"/>
    <lineage>
        <taxon>Eukaryota</taxon>
        <taxon>Fungi</taxon>
        <taxon>Dikarya</taxon>
        <taxon>Basidiomycota</taxon>
        <taxon>Agaricomycotina</taxon>
        <taxon>Agaricomycetes</taxon>
        <taxon>Agaricomycetidae</taxon>
        <taxon>Boletales</taxon>
        <taxon>Paxilineae</taxon>
        <taxon>Paxillaceae</taxon>
        <taxon>Paxillus</taxon>
    </lineage>
</organism>
<evidence type="ECO:0000313" key="2">
    <source>
        <dbReference type="Proteomes" id="UP000054538"/>
    </source>
</evidence>
<evidence type="ECO:0000313" key="1">
    <source>
        <dbReference type="EMBL" id="KIK74238.1"/>
    </source>
</evidence>
<reference evidence="1 2" key="1">
    <citation type="submission" date="2014-04" db="EMBL/GenBank/DDBJ databases">
        <authorList>
            <consortium name="DOE Joint Genome Institute"/>
            <person name="Kuo A."/>
            <person name="Kohler A."/>
            <person name="Jargeat P."/>
            <person name="Nagy L.G."/>
            <person name="Floudas D."/>
            <person name="Copeland A."/>
            <person name="Barry K.W."/>
            <person name="Cichocki N."/>
            <person name="Veneault-Fourrey C."/>
            <person name="LaButti K."/>
            <person name="Lindquist E.A."/>
            <person name="Lipzen A."/>
            <person name="Lundell T."/>
            <person name="Morin E."/>
            <person name="Murat C."/>
            <person name="Sun H."/>
            <person name="Tunlid A."/>
            <person name="Henrissat B."/>
            <person name="Grigoriev I.V."/>
            <person name="Hibbett D.S."/>
            <person name="Martin F."/>
            <person name="Nordberg H.P."/>
            <person name="Cantor M.N."/>
            <person name="Hua S.X."/>
        </authorList>
    </citation>
    <scope>NUCLEOTIDE SEQUENCE [LARGE SCALE GENOMIC DNA]</scope>
    <source>
        <strain evidence="1 2">Ve08.2h10</strain>
    </source>
</reference>
<reference evidence="2" key="2">
    <citation type="submission" date="2015-01" db="EMBL/GenBank/DDBJ databases">
        <title>Evolutionary Origins and Diversification of the Mycorrhizal Mutualists.</title>
        <authorList>
            <consortium name="DOE Joint Genome Institute"/>
            <consortium name="Mycorrhizal Genomics Consortium"/>
            <person name="Kohler A."/>
            <person name="Kuo A."/>
            <person name="Nagy L.G."/>
            <person name="Floudas D."/>
            <person name="Copeland A."/>
            <person name="Barry K.W."/>
            <person name="Cichocki N."/>
            <person name="Veneault-Fourrey C."/>
            <person name="LaButti K."/>
            <person name="Lindquist E.A."/>
            <person name="Lipzen A."/>
            <person name="Lundell T."/>
            <person name="Morin E."/>
            <person name="Murat C."/>
            <person name="Riley R."/>
            <person name="Ohm R."/>
            <person name="Sun H."/>
            <person name="Tunlid A."/>
            <person name="Henrissat B."/>
            <person name="Grigoriev I.V."/>
            <person name="Hibbett D.S."/>
            <person name="Martin F."/>
        </authorList>
    </citation>
    <scope>NUCLEOTIDE SEQUENCE [LARGE SCALE GENOMIC DNA]</scope>
    <source>
        <strain evidence="2">Ve08.2h10</strain>
    </source>
</reference>
<sequence length="73" mass="7630">MPPAALDLSTFINASTSFGIGLVFSDSCEHLLCAFAASRIGSIASSTAESHIAAIKAGHIYNNPTWFSGPHLH</sequence>